<evidence type="ECO:0000259" key="1">
    <source>
        <dbReference type="PROSITE" id="PS51186"/>
    </source>
</evidence>
<dbReference type="EMBL" id="JADINA010000033">
    <property type="protein sequence ID" value="MBO8426716.1"/>
    <property type="molecule type" value="Genomic_DNA"/>
</dbReference>
<reference evidence="2" key="2">
    <citation type="journal article" date="2021" name="PeerJ">
        <title>Extensive microbial diversity within the chicken gut microbiome revealed by metagenomics and culture.</title>
        <authorList>
            <person name="Gilroy R."/>
            <person name="Ravi A."/>
            <person name="Getino M."/>
            <person name="Pursley I."/>
            <person name="Horton D.L."/>
            <person name="Alikhan N.F."/>
            <person name="Baker D."/>
            <person name="Gharbi K."/>
            <person name="Hall N."/>
            <person name="Watson M."/>
            <person name="Adriaenssens E.M."/>
            <person name="Foster-Nyarko E."/>
            <person name="Jarju S."/>
            <person name="Secka A."/>
            <person name="Antonio M."/>
            <person name="Oren A."/>
            <person name="Chaudhuri R.R."/>
            <person name="La Ragione R."/>
            <person name="Hildebrand F."/>
            <person name="Pallen M.J."/>
        </authorList>
    </citation>
    <scope>NUCLEOTIDE SEQUENCE</scope>
    <source>
        <strain evidence="2">17113</strain>
    </source>
</reference>
<dbReference type="AlphaFoldDB" id="A0A9D9DG40"/>
<name>A0A9D9DG40_9FIRM</name>
<comment type="caution">
    <text evidence="2">The sequence shown here is derived from an EMBL/GenBank/DDBJ whole genome shotgun (WGS) entry which is preliminary data.</text>
</comment>
<dbReference type="InterPro" id="IPR000182">
    <property type="entry name" value="GNAT_dom"/>
</dbReference>
<dbReference type="Gene3D" id="3.40.630.30">
    <property type="match status" value="1"/>
</dbReference>
<proteinExistence type="predicted"/>
<dbReference type="GO" id="GO:0016747">
    <property type="term" value="F:acyltransferase activity, transferring groups other than amino-acyl groups"/>
    <property type="evidence" value="ECO:0007669"/>
    <property type="project" value="InterPro"/>
</dbReference>
<feature type="domain" description="N-acetyltransferase" evidence="1">
    <location>
        <begin position="2"/>
        <end position="167"/>
    </location>
</feature>
<gene>
    <name evidence="2" type="ORF">IAC61_05330</name>
</gene>
<accession>A0A9D9DG40</accession>
<dbReference type="InterPro" id="IPR016181">
    <property type="entry name" value="Acyl_CoA_acyltransferase"/>
</dbReference>
<reference evidence="2" key="1">
    <citation type="submission" date="2020-10" db="EMBL/GenBank/DDBJ databases">
        <authorList>
            <person name="Gilroy R."/>
        </authorList>
    </citation>
    <scope>NUCLEOTIDE SEQUENCE</scope>
    <source>
        <strain evidence="2">17113</strain>
    </source>
</reference>
<protein>
    <recommendedName>
        <fullName evidence="1">N-acetyltransferase domain-containing protein</fullName>
    </recommendedName>
</protein>
<dbReference type="Proteomes" id="UP000823634">
    <property type="component" value="Unassembled WGS sequence"/>
</dbReference>
<dbReference type="SUPFAM" id="SSF55729">
    <property type="entry name" value="Acyl-CoA N-acyltransferases (Nat)"/>
    <property type="match status" value="1"/>
</dbReference>
<dbReference type="PROSITE" id="PS51186">
    <property type="entry name" value="GNAT"/>
    <property type="match status" value="1"/>
</dbReference>
<evidence type="ECO:0000313" key="2">
    <source>
        <dbReference type="EMBL" id="MBO8426716.1"/>
    </source>
</evidence>
<sequence>MERLRKAKDSDLPNVQKLLGRAEKGMGYDGLPPFSHYYKPGDGLYVYADGARLIGVADASNSLEPLFKTNAAAKTTALLEKISYSGERIVLFNAFVIDPAYWRRHKGRDFHNGLLSYFGKGSYFALLSRFNKPALSFFSSLGYFIVDEGTDLDFPDKTLMLMAKPFRKTGLCSESLF</sequence>
<evidence type="ECO:0000313" key="3">
    <source>
        <dbReference type="Proteomes" id="UP000823634"/>
    </source>
</evidence>
<organism evidence="2 3">
    <name type="scientific">Candidatus Alloenteromonas pullistercoris</name>
    <dbReference type="NCBI Taxonomy" id="2840785"/>
    <lineage>
        <taxon>Bacteria</taxon>
        <taxon>Bacillati</taxon>
        <taxon>Bacillota</taxon>
        <taxon>Bacillota incertae sedis</taxon>
        <taxon>Candidatus Alloenteromonas</taxon>
    </lineage>
</organism>